<sequence length="94" mass="10605">MHGDSSPLLSSPHATTTTTTNTITTPSRRRPSKCRYTNSHTSFTVYRVDMQTEKKKKRYLGIVEWSTTRNRNNVLLNNVLVCSYIAGGCADPRL</sequence>
<organism evidence="2 3">
    <name type="scientific">Portunus trituberculatus</name>
    <name type="common">Swimming crab</name>
    <name type="synonym">Neptunus trituberculatus</name>
    <dbReference type="NCBI Taxonomy" id="210409"/>
    <lineage>
        <taxon>Eukaryota</taxon>
        <taxon>Metazoa</taxon>
        <taxon>Ecdysozoa</taxon>
        <taxon>Arthropoda</taxon>
        <taxon>Crustacea</taxon>
        <taxon>Multicrustacea</taxon>
        <taxon>Malacostraca</taxon>
        <taxon>Eumalacostraca</taxon>
        <taxon>Eucarida</taxon>
        <taxon>Decapoda</taxon>
        <taxon>Pleocyemata</taxon>
        <taxon>Brachyura</taxon>
        <taxon>Eubrachyura</taxon>
        <taxon>Portunoidea</taxon>
        <taxon>Portunidae</taxon>
        <taxon>Portuninae</taxon>
        <taxon>Portunus</taxon>
    </lineage>
</organism>
<accession>A0A5B7FUW2</accession>
<dbReference type="Proteomes" id="UP000324222">
    <property type="component" value="Unassembled WGS sequence"/>
</dbReference>
<reference evidence="2 3" key="1">
    <citation type="submission" date="2019-05" db="EMBL/GenBank/DDBJ databases">
        <title>Another draft genome of Portunus trituberculatus and its Hox gene families provides insights of decapod evolution.</title>
        <authorList>
            <person name="Jeong J.-H."/>
            <person name="Song I."/>
            <person name="Kim S."/>
            <person name="Choi T."/>
            <person name="Kim D."/>
            <person name="Ryu S."/>
            <person name="Kim W."/>
        </authorList>
    </citation>
    <scope>NUCLEOTIDE SEQUENCE [LARGE SCALE GENOMIC DNA]</scope>
    <source>
        <tissue evidence="2">Muscle</tissue>
    </source>
</reference>
<evidence type="ECO:0000256" key="1">
    <source>
        <dbReference type="SAM" id="MobiDB-lite"/>
    </source>
</evidence>
<feature type="compositionally biased region" description="Low complexity" evidence="1">
    <location>
        <begin position="15"/>
        <end position="25"/>
    </location>
</feature>
<proteinExistence type="predicted"/>
<gene>
    <name evidence="2" type="ORF">E2C01_042470</name>
</gene>
<protein>
    <submittedName>
        <fullName evidence="2">Uncharacterized protein</fullName>
    </submittedName>
</protein>
<evidence type="ECO:0000313" key="3">
    <source>
        <dbReference type="Proteomes" id="UP000324222"/>
    </source>
</evidence>
<feature type="region of interest" description="Disordered" evidence="1">
    <location>
        <begin position="1"/>
        <end position="35"/>
    </location>
</feature>
<evidence type="ECO:0000313" key="2">
    <source>
        <dbReference type="EMBL" id="MPC48688.1"/>
    </source>
</evidence>
<keyword evidence="3" id="KW-1185">Reference proteome</keyword>
<dbReference type="AlphaFoldDB" id="A0A5B7FUW2"/>
<name>A0A5B7FUW2_PORTR</name>
<dbReference type="EMBL" id="VSRR010008416">
    <property type="protein sequence ID" value="MPC48688.1"/>
    <property type="molecule type" value="Genomic_DNA"/>
</dbReference>
<comment type="caution">
    <text evidence="2">The sequence shown here is derived from an EMBL/GenBank/DDBJ whole genome shotgun (WGS) entry which is preliminary data.</text>
</comment>